<dbReference type="Pfam" id="PF01569">
    <property type="entry name" value="PAP2"/>
    <property type="match status" value="1"/>
</dbReference>
<dbReference type="CDD" id="cd01610">
    <property type="entry name" value="PAP2_like"/>
    <property type="match status" value="1"/>
</dbReference>
<dbReference type="PANTHER" id="PTHR14969">
    <property type="entry name" value="SPHINGOSINE-1-PHOSPHATE PHOSPHOHYDROLASE"/>
    <property type="match status" value="1"/>
</dbReference>
<dbReference type="Gene3D" id="1.20.144.10">
    <property type="entry name" value="Phosphatidic acid phosphatase type 2/haloperoxidase"/>
    <property type="match status" value="1"/>
</dbReference>
<accession>A0ABV4M3G5</accession>
<feature type="domain" description="Phosphatidic acid phosphatase type 2/haloperoxidase" evidence="5">
    <location>
        <begin position="81"/>
        <end position="229"/>
    </location>
</feature>
<comment type="catalytic activity">
    <reaction evidence="3">
        <text>di-trans,octa-cis-undecaprenyl diphosphate + H2O = di-trans,octa-cis-undecaprenyl phosphate + phosphate + H(+)</text>
        <dbReference type="Rhea" id="RHEA:28094"/>
        <dbReference type="ChEBI" id="CHEBI:15377"/>
        <dbReference type="ChEBI" id="CHEBI:15378"/>
        <dbReference type="ChEBI" id="CHEBI:43474"/>
        <dbReference type="ChEBI" id="CHEBI:58405"/>
        <dbReference type="ChEBI" id="CHEBI:60392"/>
        <dbReference type="EC" id="3.6.1.27"/>
    </reaction>
</comment>
<dbReference type="SMART" id="SM00014">
    <property type="entry name" value="acidPPc"/>
    <property type="match status" value="1"/>
</dbReference>
<dbReference type="EC" id="3.6.1.27" evidence="1"/>
<keyword evidence="4" id="KW-0472">Membrane</keyword>
<feature type="transmembrane region" description="Helical" evidence="4">
    <location>
        <begin position="212"/>
        <end position="228"/>
    </location>
</feature>
<proteinExistence type="predicted"/>
<feature type="transmembrane region" description="Helical" evidence="4">
    <location>
        <begin position="12"/>
        <end position="32"/>
    </location>
</feature>
<organism evidence="6 7">
    <name type="scientific">Vibrio cortegadensis</name>
    <dbReference type="NCBI Taxonomy" id="1328770"/>
    <lineage>
        <taxon>Bacteria</taxon>
        <taxon>Pseudomonadati</taxon>
        <taxon>Pseudomonadota</taxon>
        <taxon>Gammaproteobacteria</taxon>
        <taxon>Vibrionales</taxon>
        <taxon>Vibrionaceae</taxon>
        <taxon>Vibrio</taxon>
    </lineage>
</organism>
<gene>
    <name evidence="6" type="ORF">ACED38_05170</name>
</gene>
<dbReference type="InterPro" id="IPR036938">
    <property type="entry name" value="PAP2/HPO_sf"/>
</dbReference>
<dbReference type="EMBL" id="JBGOOT010000002">
    <property type="protein sequence ID" value="MEZ8194278.1"/>
    <property type="molecule type" value="Genomic_DNA"/>
</dbReference>
<evidence type="ECO:0000256" key="3">
    <source>
        <dbReference type="ARBA" id="ARBA00047594"/>
    </source>
</evidence>
<name>A0ABV4M3G5_9VIBR</name>
<protein>
    <recommendedName>
        <fullName evidence="1">undecaprenyl-diphosphate phosphatase</fullName>
        <ecNumber evidence="1">3.6.1.27</ecNumber>
    </recommendedName>
    <alternativeName>
        <fullName evidence="2">Undecaprenyl pyrophosphate phosphatase</fullName>
    </alternativeName>
</protein>
<comment type="caution">
    <text evidence="6">The sequence shown here is derived from an EMBL/GenBank/DDBJ whole genome shotgun (WGS) entry which is preliminary data.</text>
</comment>
<evidence type="ECO:0000256" key="4">
    <source>
        <dbReference type="SAM" id="Phobius"/>
    </source>
</evidence>
<keyword evidence="7" id="KW-1185">Reference proteome</keyword>
<reference evidence="6 7" key="1">
    <citation type="submission" date="2024-06" db="EMBL/GenBank/DDBJ databases">
        <authorList>
            <person name="Steensen K."/>
            <person name="Seneca J."/>
            <person name="Bartlau N."/>
            <person name="Yu A.X."/>
            <person name="Polz M.F."/>
        </authorList>
    </citation>
    <scope>NUCLEOTIDE SEQUENCE [LARGE SCALE GENOMIC DNA]</scope>
    <source>
        <strain evidence="6 7">FF146</strain>
    </source>
</reference>
<dbReference type="Proteomes" id="UP001569153">
    <property type="component" value="Unassembled WGS sequence"/>
</dbReference>
<evidence type="ECO:0000313" key="6">
    <source>
        <dbReference type="EMBL" id="MEZ8194278.1"/>
    </source>
</evidence>
<sequence>MTHFIQTKRSGCIALAIYMLLVIAMVSSIPSIDLASTVSDSTGSLLQWLTDSAGSHGFLFSTIALCLIPIYLKLPKSTMLKLGAQLGILLVLSFGAKTLLKQVTAVPRPYANFLQHIDAVKSAETFYQLDVESKNAVIESVSNTVSPWRTSHWLGEMDYSFPSGHTIFVSVCILFFGGILIQHKRYMLFSIILTWGIGVAYSRLWLGMHRPIDLVGSMACALILYCLIPEQWIQNKVHQVLKVTKQK</sequence>
<feature type="transmembrane region" description="Helical" evidence="4">
    <location>
        <begin position="159"/>
        <end position="181"/>
    </location>
</feature>
<keyword evidence="4" id="KW-1133">Transmembrane helix</keyword>
<evidence type="ECO:0000256" key="1">
    <source>
        <dbReference type="ARBA" id="ARBA00012374"/>
    </source>
</evidence>
<evidence type="ECO:0000313" key="7">
    <source>
        <dbReference type="Proteomes" id="UP001569153"/>
    </source>
</evidence>
<dbReference type="SUPFAM" id="SSF48317">
    <property type="entry name" value="Acid phosphatase/Vanadium-dependent haloperoxidase"/>
    <property type="match status" value="1"/>
</dbReference>
<dbReference type="InterPro" id="IPR000326">
    <property type="entry name" value="PAP2/HPO"/>
</dbReference>
<dbReference type="PANTHER" id="PTHR14969:SF54">
    <property type="entry name" value="PHOSPHATIDYLGLYCEROPHOSPHATASE B"/>
    <property type="match status" value="1"/>
</dbReference>
<feature type="transmembrane region" description="Helical" evidence="4">
    <location>
        <begin position="52"/>
        <end position="72"/>
    </location>
</feature>
<evidence type="ECO:0000259" key="5">
    <source>
        <dbReference type="SMART" id="SM00014"/>
    </source>
</evidence>
<evidence type="ECO:0000256" key="2">
    <source>
        <dbReference type="ARBA" id="ARBA00032707"/>
    </source>
</evidence>
<dbReference type="RefSeq" id="WP_371729843.1">
    <property type="nucleotide sequence ID" value="NZ_JBGOOT010000002.1"/>
</dbReference>
<feature type="transmembrane region" description="Helical" evidence="4">
    <location>
        <begin position="188"/>
        <end position="206"/>
    </location>
</feature>
<keyword evidence="4" id="KW-0812">Transmembrane</keyword>